<gene>
    <name evidence="1" type="ORF">DLAC_04326</name>
</gene>
<name>A0A151ZJ95_TIELA</name>
<dbReference type="InParanoid" id="A0A151ZJ95"/>
<proteinExistence type="predicted"/>
<accession>A0A151ZJ95</accession>
<evidence type="ECO:0000313" key="1">
    <source>
        <dbReference type="EMBL" id="KYQ94053.1"/>
    </source>
</evidence>
<dbReference type="OrthoDB" id="21304at2759"/>
<evidence type="ECO:0000313" key="2">
    <source>
        <dbReference type="Proteomes" id="UP000076078"/>
    </source>
</evidence>
<organism evidence="1 2">
    <name type="scientific">Tieghemostelium lacteum</name>
    <name type="common">Slime mold</name>
    <name type="synonym">Dictyostelium lacteum</name>
    <dbReference type="NCBI Taxonomy" id="361077"/>
    <lineage>
        <taxon>Eukaryota</taxon>
        <taxon>Amoebozoa</taxon>
        <taxon>Evosea</taxon>
        <taxon>Eumycetozoa</taxon>
        <taxon>Dictyostelia</taxon>
        <taxon>Dictyosteliales</taxon>
        <taxon>Raperosteliaceae</taxon>
        <taxon>Tieghemostelium</taxon>
    </lineage>
</organism>
<reference evidence="1 2" key="1">
    <citation type="submission" date="2015-12" db="EMBL/GenBank/DDBJ databases">
        <title>Dictyostelia acquired genes for synthesis and detection of signals that induce cell-type specialization by lateral gene transfer from prokaryotes.</title>
        <authorList>
            <person name="Gloeckner G."/>
            <person name="Schaap P."/>
        </authorList>
    </citation>
    <scope>NUCLEOTIDE SEQUENCE [LARGE SCALE GENOMIC DNA]</scope>
    <source>
        <strain evidence="1 2">TK</strain>
    </source>
</reference>
<sequence length="272" mass="32868">MTAREYVGFPIKQQQQPQNIVNLHKKAHEKPREWNEDYYLYSLKGMFKDNLNEYLGKGLERPNKSDLTNGEEGLLNEWKEEKEDREEHDRELYHEQRAASFEHFEFPKRHTHERLLCENEMLKLRMEDFYLLPLKKMFHTKYDWAQFERTQMQELSLEREFQDIQKKFEVSSLQCQPILERMASARALNSMAQFAEHNRQMNREHKENFPILVSDMEPLQPVNDPKIRRPTLRNFNQAPMERQDLVFNIEVAPTKTKTWIWKQGELSEKPAI</sequence>
<dbReference type="STRING" id="361077.A0A151ZJ95"/>
<protein>
    <submittedName>
        <fullName evidence="1">Uncharacterized protein</fullName>
    </submittedName>
</protein>
<keyword evidence="2" id="KW-1185">Reference proteome</keyword>
<dbReference type="Proteomes" id="UP000076078">
    <property type="component" value="Unassembled WGS sequence"/>
</dbReference>
<comment type="caution">
    <text evidence="1">The sequence shown here is derived from an EMBL/GenBank/DDBJ whole genome shotgun (WGS) entry which is preliminary data.</text>
</comment>
<dbReference type="EMBL" id="LODT01000022">
    <property type="protein sequence ID" value="KYQ94053.1"/>
    <property type="molecule type" value="Genomic_DNA"/>
</dbReference>
<dbReference type="AlphaFoldDB" id="A0A151ZJ95"/>